<organism evidence="4 5">
    <name type="scientific">Trichoderma aggressivum f. europaeum</name>
    <dbReference type="NCBI Taxonomy" id="173218"/>
    <lineage>
        <taxon>Eukaryota</taxon>
        <taxon>Fungi</taxon>
        <taxon>Dikarya</taxon>
        <taxon>Ascomycota</taxon>
        <taxon>Pezizomycotina</taxon>
        <taxon>Sordariomycetes</taxon>
        <taxon>Hypocreomycetidae</taxon>
        <taxon>Hypocreales</taxon>
        <taxon>Hypocreaceae</taxon>
        <taxon>Trichoderma</taxon>
    </lineage>
</organism>
<gene>
    <name evidence="4" type="ORF">Triagg1_9208</name>
</gene>
<keyword evidence="3" id="KW-1133">Transmembrane helix</keyword>
<evidence type="ECO:0000256" key="3">
    <source>
        <dbReference type="SAM" id="Phobius"/>
    </source>
</evidence>
<evidence type="ECO:0000313" key="5">
    <source>
        <dbReference type="Proteomes" id="UP001273209"/>
    </source>
</evidence>
<feature type="compositionally biased region" description="Basic and acidic residues" evidence="2">
    <location>
        <begin position="534"/>
        <end position="558"/>
    </location>
</feature>
<evidence type="ECO:0000256" key="2">
    <source>
        <dbReference type="SAM" id="MobiDB-lite"/>
    </source>
</evidence>
<feature type="coiled-coil region" evidence="1">
    <location>
        <begin position="389"/>
        <end position="416"/>
    </location>
</feature>
<dbReference type="RefSeq" id="XP_062751817.1">
    <property type="nucleotide sequence ID" value="XM_062904141.1"/>
</dbReference>
<reference evidence="4" key="1">
    <citation type="submission" date="2023-11" db="EMBL/GenBank/DDBJ databases">
        <title>The genome sequences of three competitors of mushroom-forming fungi.</title>
        <authorList>
            <person name="Beijen E."/>
            <person name="Ohm R.A."/>
        </authorList>
    </citation>
    <scope>NUCLEOTIDE SEQUENCE</scope>
    <source>
        <strain evidence="4">CBS 100526</strain>
    </source>
</reference>
<dbReference type="GeneID" id="87924045"/>
<keyword evidence="1" id="KW-0175">Coiled coil</keyword>
<name>A0AAE1I6U8_9HYPO</name>
<keyword evidence="5" id="KW-1185">Reference proteome</keyword>
<feature type="compositionally biased region" description="Polar residues" evidence="2">
    <location>
        <begin position="488"/>
        <end position="498"/>
    </location>
</feature>
<feature type="transmembrane region" description="Helical" evidence="3">
    <location>
        <begin position="208"/>
        <end position="230"/>
    </location>
</feature>
<keyword evidence="3" id="KW-0812">Transmembrane</keyword>
<dbReference type="AlphaFoldDB" id="A0AAE1I6U8"/>
<evidence type="ECO:0000313" key="4">
    <source>
        <dbReference type="EMBL" id="KAK4064052.1"/>
    </source>
</evidence>
<feature type="compositionally biased region" description="Low complexity" evidence="2">
    <location>
        <begin position="276"/>
        <end position="292"/>
    </location>
</feature>
<feature type="compositionally biased region" description="Polar residues" evidence="2">
    <location>
        <begin position="252"/>
        <end position="275"/>
    </location>
</feature>
<proteinExistence type="predicted"/>
<feature type="compositionally biased region" description="Low complexity" evidence="2">
    <location>
        <begin position="562"/>
        <end position="576"/>
    </location>
</feature>
<comment type="caution">
    <text evidence="4">The sequence shown here is derived from an EMBL/GenBank/DDBJ whole genome shotgun (WGS) entry which is preliminary data.</text>
</comment>
<evidence type="ECO:0000256" key="1">
    <source>
        <dbReference type="SAM" id="Coils"/>
    </source>
</evidence>
<protein>
    <submittedName>
        <fullName evidence="4">Uncharacterized protein</fullName>
    </submittedName>
</protein>
<feature type="region of interest" description="Disordered" evidence="2">
    <location>
        <begin position="239"/>
        <end position="292"/>
    </location>
</feature>
<feature type="compositionally biased region" description="Polar residues" evidence="2">
    <location>
        <begin position="577"/>
        <end position="587"/>
    </location>
</feature>
<accession>A0AAE1I6U8</accession>
<sequence>MSDKQAAITLTHGILRLGLCFSTQTPTVHPISKLVPPVRYHILHLEMSTRTQPQNVPDTYAAINSKAAARPAGNWQPKKRIAGRLSGPSGARVSTLAHWTGIRPALHASPPCFPPTISSSFLNPFILLLQALFSILLCSVPLIVYRAIASASSPLRVPPRNTVDTPPAHLANGLSSYSTLHYLLGSLVTGELEAIGADLRRDGMGKSIIGIIIIAAVIGVAALALLVLCIRRRRKLGKKAKYERAHGDDTTEVASTSRTANSGTAPRSGRSGQPPSASANRNNAAAGNVDRNTSVRSVMTLPAYRQMASTNEQVLGREGERDGIDVIVDLPTEEEVEALRDEEMESMYQIRLARRQMIEEQQQRRVERQEARRRGDTAALADIRVRTRAANNSTAIDELRREMERAKENRNLSVSSVSYADVGLARHDGTRVRANSSESERVGLLSDSASIGMTDVRSQAHGRGMSVGSVISMDSNFPSPALTRSGDSHTNTPGQAQSEARAGSSPELVEADLGEEAMPPPGYEDVSLDDDDFQDRPLSHIHEPPPDYPGHRRTDSRRSQRSQRSPPSPSLVSASSEDNSADAQRLSTRGVGGVPQLPSLRISELPSIAVEPPSAQPPSEHEAEQRQ</sequence>
<feature type="region of interest" description="Disordered" evidence="2">
    <location>
        <begin position="468"/>
        <end position="627"/>
    </location>
</feature>
<feature type="transmembrane region" description="Helical" evidence="3">
    <location>
        <begin position="125"/>
        <end position="148"/>
    </location>
</feature>
<feature type="compositionally biased region" description="Basic and acidic residues" evidence="2">
    <location>
        <begin position="240"/>
        <end position="249"/>
    </location>
</feature>
<dbReference type="Proteomes" id="UP001273209">
    <property type="component" value="Unassembled WGS sequence"/>
</dbReference>
<keyword evidence="3" id="KW-0472">Membrane</keyword>
<dbReference type="EMBL" id="JAWRVG010000050">
    <property type="protein sequence ID" value="KAK4064052.1"/>
    <property type="molecule type" value="Genomic_DNA"/>
</dbReference>